<feature type="compositionally biased region" description="Basic and acidic residues" evidence="1">
    <location>
        <begin position="202"/>
        <end position="211"/>
    </location>
</feature>
<name>A0A9P6X725_RHIOR</name>
<feature type="chain" id="PRO_5040299324" evidence="2">
    <location>
        <begin position="24"/>
        <end position="233"/>
    </location>
</feature>
<comment type="caution">
    <text evidence="3">The sequence shown here is derived from an EMBL/GenBank/DDBJ whole genome shotgun (WGS) entry which is preliminary data.</text>
</comment>
<accession>A0A9P6X725</accession>
<dbReference type="EMBL" id="JAANQT010001054">
    <property type="protein sequence ID" value="KAG1306842.1"/>
    <property type="molecule type" value="Genomic_DNA"/>
</dbReference>
<proteinExistence type="predicted"/>
<keyword evidence="4" id="KW-1185">Reference proteome</keyword>
<sequence>MKFAAIITLTLCILLINAGLTEAAKKSKKPQACWKACYSTADQCPEGFFAKKRMAGLCWTCEENMKLDRFGNIEPVEKKENDQPLTHHEQHKVNLKRVPARENDNALGWDEPDANENMEVYSVWNKDLNKNYDCHSRSNIQQVNKFSLNDEWHPKDPSAPEYDQFYDAYDDGSVDDNTKTLEQYLEEKKSLSPPIPLLKPRKPNEGSDHSQWKNTIVSQKKEEGYFIGKIKSH</sequence>
<feature type="signal peptide" evidence="2">
    <location>
        <begin position="1"/>
        <end position="23"/>
    </location>
</feature>
<evidence type="ECO:0000313" key="3">
    <source>
        <dbReference type="EMBL" id="KAG1306842.1"/>
    </source>
</evidence>
<keyword evidence="2" id="KW-0732">Signal</keyword>
<gene>
    <name evidence="3" type="ORF">G6F64_007278</name>
</gene>
<dbReference type="Proteomes" id="UP000716291">
    <property type="component" value="Unassembled WGS sequence"/>
</dbReference>
<feature type="region of interest" description="Disordered" evidence="1">
    <location>
        <begin position="187"/>
        <end position="216"/>
    </location>
</feature>
<protein>
    <submittedName>
        <fullName evidence="3">Uncharacterized protein</fullName>
    </submittedName>
</protein>
<organism evidence="3 4">
    <name type="scientific">Rhizopus oryzae</name>
    <name type="common">Mucormycosis agent</name>
    <name type="synonym">Rhizopus arrhizus var. delemar</name>
    <dbReference type="NCBI Taxonomy" id="64495"/>
    <lineage>
        <taxon>Eukaryota</taxon>
        <taxon>Fungi</taxon>
        <taxon>Fungi incertae sedis</taxon>
        <taxon>Mucoromycota</taxon>
        <taxon>Mucoromycotina</taxon>
        <taxon>Mucoromycetes</taxon>
        <taxon>Mucorales</taxon>
        <taxon>Mucorineae</taxon>
        <taxon>Rhizopodaceae</taxon>
        <taxon>Rhizopus</taxon>
    </lineage>
</organism>
<reference evidence="3" key="1">
    <citation type="journal article" date="2020" name="Microb. Genom.">
        <title>Genetic diversity of clinical and environmental Mucorales isolates obtained from an investigation of mucormycosis cases among solid organ transplant recipients.</title>
        <authorList>
            <person name="Nguyen M.H."/>
            <person name="Kaul D."/>
            <person name="Muto C."/>
            <person name="Cheng S.J."/>
            <person name="Richter R.A."/>
            <person name="Bruno V.M."/>
            <person name="Liu G."/>
            <person name="Beyhan S."/>
            <person name="Sundermann A.J."/>
            <person name="Mounaud S."/>
            <person name="Pasculle A.W."/>
            <person name="Nierman W.C."/>
            <person name="Driscoll E."/>
            <person name="Cumbie R."/>
            <person name="Clancy C.J."/>
            <person name="Dupont C.L."/>
        </authorList>
    </citation>
    <scope>NUCLEOTIDE SEQUENCE</scope>
    <source>
        <strain evidence="3">GL11</strain>
    </source>
</reference>
<dbReference type="AlphaFoldDB" id="A0A9P6X725"/>
<evidence type="ECO:0000256" key="1">
    <source>
        <dbReference type="SAM" id="MobiDB-lite"/>
    </source>
</evidence>
<evidence type="ECO:0000256" key="2">
    <source>
        <dbReference type="SAM" id="SignalP"/>
    </source>
</evidence>
<dbReference type="OrthoDB" id="5390558at2759"/>
<evidence type="ECO:0000313" key="4">
    <source>
        <dbReference type="Proteomes" id="UP000716291"/>
    </source>
</evidence>